<reference evidence="13" key="3">
    <citation type="submission" date="2025-09" db="UniProtKB">
        <authorList>
            <consortium name="Ensembl"/>
        </authorList>
    </citation>
    <scope>IDENTIFICATION</scope>
</reference>
<dbReference type="GO" id="GO:0032153">
    <property type="term" value="C:cell division site"/>
    <property type="evidence" value="ECO:0000318"/>
    <property type="project" value="GO_Central"/>
</dbReference>
<dbReference type="InterPro" id="IPR016491">
    <property type="entry name" value="Septin"/>
</dbReference>
<dbReference type="InterPro" id="IPR030379">
    <property type="entry name" value="G_SEPTIN_dom"/>
</dbReference>
<reference evidence="13" key="1">
    <citation type="submission" date="2009-12" db="EMBL/GenBank/DDBJ databases">
        <title>The Genome Sequence of Anolis carolinensis (Green Anole Lizard).</title>
        <authorList>
            <consortium name="The Genome Sequencing Platform"/>
            <person name="Di Palma F."/>
            <person name="Alfoldi J."/>
            <person name="Heiman D."/>
            <person name="Young S."/>
            <person name="Grabherr M."/>
            <person name="Johnson J."/>
            <person name="Lander E.S."/>
            <person name="Lindblad-Toh K."/>
        </authorList>
    </citation>
    <scope>NUCLEOTIDE SEQUENCE [LARGE SCALE GENOMIC DNA]</scope>
    <source>
        <strain evidence="13">JBL SC #1</strain>
    </source>
</reference>
<evidence type="ECO:0000256" key="1">
    <source>
        <dbReference type="ARBA" id="ARBA00004496"/>
    </source>
</evidence>
<dbReference type="GO" id="GO:0008021">
    <property type="term" value="C:synaptic vesicle"/>
    <property type="evidence" value="ECO:0000318"/>
    <property type="project" value="GO_Central"/>
</dbReference>
<sequence length="430" mass="48820">MRFCNNQPTTGGKQRGEMKAGQPMGDQDGVITSAELASCFTTTGRGCQREGAEISSKRLSNPAKRPIMDKDYVGFATLPTQVHRKSVKKGFDFTLMVAGESGLGKSTLINSLFLTDLYKDRVLPDAQERISQTMEIVKHAIDIEEKGVKVKLTVIDTPGFGDAVDNTECWKPIAHYIDCQFEQYFRDESGLDRKNIQDGRVHCCLYVLSPFGHGLRPLDIAFLQAIHDKVNIVPVIGKADSLTPTEVQHKKEKIRSELEENGIRIYEFPECDSDEDEEFKAQDAEMKHSIPFAVIGSSQVVRELTDKVFRGRQYPWGTVEVENSAHCDFLKLRNMLIQTHMQDLKDVTHEVHYENYRAQCIQSLTRTGVRDRSSRAKLSRQSATEMPLLPLVETEKLIREKDEELRRMQEMLQKMQAQMLQSQGEQSDSL</sequence>
<dbReference type="Bgee" id="ENSACAG00000010754">
    <property type="expression patterns" value="Expressed in adrenal gland and 11 other cell types or tissues"/>
</dbReference>
<gene>
    <name evidence="13" type="primary">septin1</name>
</gene>
<dbReference type="SUPFAM" id="SSF52540">
    <property type="entry name" value="P-loop containing nucleoside triphosphate hydrolases"/>
    <property type="match status" value="1"/>
</dbReference>
<dbReference type="AlphaFoldDB" id="H9GH16"/>
<dbReference type="GO" id="GO:0003924">
    <property type="term" value="F:GTPase activity"/>
    <property type="evidence" value="ECO:0000318"/>
    <property type="project" value="GO_Central"/>
</dbReference>
<evidence type="ECO:0000313" key="14">
    <source>
        <dbReference type="Proteomes" id="UP000001646"/>
    </source>
</evidence>
<accession>H9GH16</accession>
<feature type="site" description="Important for dimerization" evidence="8">
    <location>
        <position position="211"/>
    </location>
</feature>
<keyword evidence="10" id="KW-0175">Coiled coil</keyword>
<dbReference type="Proteomes" id="UP000001646">
    <property type="component" value="Unplaced"/>
</dbReference>
<dbReference type="Pfam" id="PF00735">
    <property type="entry name" value="Septin"/>
    <property type="match status" value="1"/>
</dbReference>
<dbReference type="GO" id="GO:0005940">
    <property type="term" value="C:septin ring"/>
    <property type="evidence" value="ECO:0000318"/>
    <property type="project" value="GO_Central"/>
</dbReference>
<organism evidence="13 14">
    <name type="scientific">Anolis carolinensis</name>
    <name type="common">Green anole</name>
    <name type="synonym">American chameleon</name>
    <dbReference type="NCBI Taxonomy" id="28377"/>
    <lineage>
        <taxon>Eukaryota</taxon>
        <taxon>Metazoa</taxon>
        <taxon>Chordata</taxon>
        <taxon>Craniata</taxon>
        <taxon>Vertebrata</taxon>
        <taxon>Euteleostomi</taxon>
        <taxon>Lepidosauria</taxon>
        <taxon>Squamata</taxon>
        <taxon>Bifurcata</taxon>
        <taxon>Unidentata</taxon>
        <taxon>Episquamata</taxon>
        <taxon>Toxicofera</taxon>
        <taxon>Iguania</taxon>
        <taxon>Dactyloidae</taxon>
        <taxon>Anolis</taxon>
    </lineage>
</organism>
<feature type="compositionally biased region" description="Polar residues" evidence="11">
    <location>
        <begin position="1"/>
        <end position="12"/>
    </location>
</feature>
<comment type="similarity">
    <text evidence="7 9">Belongs to the TRAFAC class TrmE-Era-EngA-EngB-Septin-like GTPase superfamily. Septin GTPase family.</text>
</comment>
<dbReference type="GO" id="GO:0031105">
    <property type="term" value="C:septin complex"/>
    <property type="evidence" value="ECO:0000318"/>
    <property type="project" value="GO_Central"/>
</dbReference>
<evidence type="ECO:0000256" key="4">
    <source>
        <dbReference type="ARBA" id="ARBA00022741"/>
    </source>
</evidence>
<evidence type="ECO:0000256" key="5">
    <source>
        <dbReference type="ARBA" id="ARBA00023134"/>
    </source>
</evidence>
<dbReference type="GeneTree" id="ENSGT00940000157152"/>
<keyword evidence="6" id="KW-0131">Cell cycle</keyword>
<comment type="subcellular location">
    <subcellularLocation>
        <location evidence="1">Cytoplasm</location>
    </subcellularLocation>
</comment>
<dbReference type="Ensembl" id="ENSACAT00000010979.4">
    <property type="protein sequence ID" value="ENSACAP00000010756.4"/>
    <property type="gene ID" value="ENSACAG00000010754.4"/>
</dbReference>
<feature type="region of interest" description="Disordered" evidence="11">
    <location>
        <begin position="1"/>
        <end position="27"/>
    </location>
</feature>
<dbReference type="InterPro" id="IPR027417">
    <property type="entry name" value="P-loop_NTPase"/>
</dbReference>
<keyword evidence="3" id="KW-0132">Cell division</keyword>
<keyword evidence="4 8" id="KW-0547">Nucleotide-binding</keyword>
<evidence type="ECO:0000256" key="8">
    <source>
        <dbReference type="PIRSR" id="PIRSR006698-2"/>
    </source>
</evidence>
<dbReference type="InParanoid" id="H9GH16"/>
<dbReference type="FunFam" id="3.40.50.300:FF:000064">
    <property type="entry name" value="Septin 4"/>
    <property type="match status" value="1"/>
</dbReference>
<dbReference type="eggNOG" id="KOG2655">
    <property type="taxonomic scope" value="Eukaryota"/>
</dbReference>
<dbReference type="GO" id="GO:0061640">
    <property type="term" value="P:cytoskeleton-dependent cytokinesis"/>
    <property type="evidence" value="ECO:0000318"/>
    <property type="project" value="GO_Central"/>
</dbReference>
<protein>
    <recommendedName>
        <fullName evidence="7">Septin</fullName>
    </recommendedName>
</protein>
<dbReference type="Gene3D" id="3.40.50.300">
    <property type="entry name" value="P-loop containing nucleotide triphosphate hydrolases"/>
    <property type="match status" value="1"/>
</dbReference>
<feature type="coiled-coil region" evidence="10">
    <location>
        <begin position="391"/>
        <end position="425"/>
    </location>
</feature>
<name>H9GH16_ANOCA</name>
<evidence type="ECO:0000256" key="6">
    <source>
        <dbReference type="ARBA" id="ARBA00023306"/>
    </source>
</evidence>
<dbReference type="PIRSF" id="PIRSF006698">
    <property type="entry name" value="Septin"/>
    <property type="match status" value="1"/>
</dbReference>
<dbReference type="CDD" id="cd01850">
    <property type="entry name" value="CDC_Septin"/>
    <property type="match status" value="1"/>
</dbReference>
<dbReference type="GO" id="GO:0015630">
    <property type="term" value="C:microtubule cytoskeleton"/>
    <property type="evidence" value="ECO:0000318"/>
    <property type="project" value="GO_Central"/>
</dbReference>
<reference evidence="13" key="2">
    <citation type="submission" date="2025-08" db="UniProtKB">
        <authorList>
            <consortium name="Ensembl"/>
        </authorList>
    </citation>
    <scope>IDENTIFICATION</scope>
</reference>
<dbReference type="GO" id="GO:0008104">
    <property type="term" value="P:intracellular protein localization"/>
    <property type="evidence" value="ECO:0000318"/>
    <property type="project" value="GO_Central"/>
</dbReference>
<dbReference type="PANTHER" id="PTHR18884">
    <property type="entry name" value="SEPTIN"/>
    <property type="match status" value="1"/>
</dbReference>
<evidence type="ECO:0000313" key="13">
    <source>
        <dbReference type="Ensembl" id="ENSACAP00000010756.4"/>
    </source>
</evidence>
<keyword evidence="5 8" id="KW-0342">GTP-binding</keyword>
<proteinExistence type="inferred from homology"/>
<evidence type="ECO:0000256" key="2">
    <source>
        <dbReference type="ARBA" id="ARBA00022490"/>
    </source>
</evidence>
<dbReference type="HOGENOM" id="CLU_017718_0_0_1"/>
<evidence type="ECO:0000256" key="10">
    <source>
        <dbReference type="SAM" id="Coils"/>
    </source>
</evidence>
<dbReference type="GO" id="GO:0005525">
    <property type="term" value="F:GTP binding"/>
    <property type="evidence" value="ECO:0007669"/>
    <property type="project" value="UniProtKB-UniRule"/>
</dbReference>
<keyword evidence="14" id="KW-1185">Reference proteome</keyword>
<dbReference type="GO" id="GO:0060090">
    <property type="term" value="F:molecular adaptor activity"/>
    <property type="evidence" value="ECO:0000318"/>
    <property type="project" value="GO_Central"/>
</dbReference>
<keyword evidence="2" id="KW-0963">Cytoplasm</keyword>
<dbReference type="STRING" id="28377.ENSACAP00000010756"/>
<evidence type="ECO:0000256" key="3">
    <source>
        <dbReference type="ARBA" id="ARBA00022618"/>
    </source>
</evidence>
<evidence type="ECO:0000256" key="7">
    <source>
        <dbReference type="PIRNR" id="PIRNR006698"/>
    </source>
</evidence>
<dbReference type="GO" id="GO:0017157">
    <property type="term" value="P:regulation of exocytosis"/>
    <property type="evidence" value="ECO:0000318"/>
    <property type="project" value="GO_Central"/>
</dbReference>
<evidence type="ECO:0000256" key="9">
    <source>
        <dbReference type="RuleBase" id="RU004560"/>
    </source>
</evidence>
<evidence type="ECO:0000256" key="11">
    <source>
        <dbReference type="SAM" id="MobiDB-lite"/>
    </source>
</evidence>
<feature type="domain" description="Septin-type G" evidence="12">
    <location>
        <begin position="89"/>
        <end position="363"/>
    </location>
</feature>
<evidence type="ECO:0000259" key="12">
    <source>
        <dbReference type="PROSITE" id="PS51719"/>
    </source>
</evidence>
<dbReference type="PROSITE" id="PS51719">
    <property type="entry name" value="G_SEPTIN"/>
    <property type="match status" value="1"/>
</dbReference>